<dbReference type="EMBL" id="ABCK01000004">
    <property type="protein sequence ID" value="EDM28809.1"/>
    <property type="molecule type" value="Genomic_DNA"/>
</dbReference>
<comment type="caution">
    <text evidence="8">The sequence shown here is derived from an EMBL/GenBank/DDBJ whole genome shotgun (WGS) entry which is preliminary data.</text>
</comment>
<keyword evidence="9" id="KW-1185">Reference proteome</keyword>
<dbReference type="InterPro" id="IPR011478">
    <property type="entry name" value="DUF1585"/>
</dbReference>
<dbReference type="InterPro" id="IPR036909">
    <property type="entry name" value="Cyt_c-like_dom_sf"/>
</dbReference>
<feature type="chain" id="PRO_5002692272" description="Cytochrome c domain-containing protein" evidence="2">
    <location>
        <begin position="23"/>
        <end position="896"/>
    </location>
</feature>
<feature type="domain" description="DUF1588" evidence="5">
    <location>
        <begin position="707"/>
        <end position="805"/>
    </location>
</feature>
<evidence type="ECO:0000259" key="4">
    <source>
        <dbReference type="Pfam" id="PF07626"/>
    </source>
</evidence>
<dbReference type="Proteomes" id="UP000004947">
    <property type="component" value="Unassembled WGS sequence"/>
</dbReference>
<dbReference type="AlphaFoldDB" id="A6DIF5"/>
<feature type="signal peptide" evidence="2">
    <location>
        <begin position="1"/>
        <end position="22"/>
    </location>
</feature>
<evidence type="ECO:0000259" key="6">
    <source>
        <dbReference type="Pfam" id="PF07631"/>
    </source>
</evidence>
<feature type="domain" description="DUF1585" evidence="3">
    <location>
        <begin position="821"/>
        <end position="893"/>
    </location>
</feature>
<organism evidence="8 9">
    <name type="scientific">Lentisphaera araneosa HTCC2155</name>
    <dbReference type="NCBI Taxonomy" id="313628"/>
    <lineage>
        <taxon>Bacteria</taxon>
        <taxon>Pseudomonadati</taxon>
        <taxon>Lentisphaerota</taxon>
        <taxon>Lentisphaeria</taxon>
        <taxon>Lentisphaerales</taxon>
        <taxon>Lentisphaeraceae</taxon>
        <taxon>Lentisphaera</taxon>
    </lineage>
</organism>
<dbReference type="eggNOG" id="COG2010">
    <property type="taxonomic scope" value="Bacteria"/>
</dbReference>
<evidence type="ECO:0000256" key="2">
    <source>
        <dbReference type="SAM" id="SignalP"/>
    </source>
</evidence>
<gene>
    <name evidence="8" type="ORF">LNTAR_09569</name>
</gene>
<evidence type="ECO:0000259" key="3">
    <source>
        <dbReference type="Pfam" id="PF07624"/>
    </source>
</evidence>
<dbReference type="InterPro" id="IPR013039">
    <property type="entry name" value="DUF1588"/>
</dbReference>
<dbReference type="Pfam" id="PF07624">
    <property type="entry name" value="PSD2"/>
    <property type="match status" value="1"/>
</dbReference>
<accession>A6DIF5</accession>
<evidence type="ECO:0000259" key="7">
    <source>
        <dbReference type="Pfam" id="PF07637"/>
    </source>
</evidence>
<feature type="domain" description="DUF1595" evidence="7">
    <location>
        <begin position="493"/>
        <end position="551"/>
    </location>
</feature>
<dbReference type="GO" id="GO:0020037">
    <property type="term" value="F:heme binding"/>
    <property type="evidence" value="ECO:0007669"/>
    <property type="project" value="InterPro"/>
</dbReference>
<protein>
    <recommendedName>
        <fullName evidence="10">Cytochrome c domain-containing protein</fullName>
    </recommendedName>
</protein>
<dbReference type="RefSeq" id="WP_007277686.1">
    <property type="nucleotide sequence ID" value="NZ_ABCK01000004.1"/>
</dbReference>
<dbReference type="Pfam" id="PF07631">
    <property type="entry name" value="PSD4"/>
    <property type="match status" value="1"/>
</dbReference>
<dbReference type="InterPro" id="IPR013043">
    <property type="entry name" value="DUF1595"/>
</dbReference>
<dbReference type="Pfam" id="PF07626">
    <property type="entry name" value="PSD3"/>
    <property type="match status" value="1"/>
</dbReference>
<name>A6DIF5_9BACT</name>
<evidence type="ECO:0000313" key="8">
    <source>
        <dbReference type="EMBL" id="EDM28809.1"/>
    </source>
</evidence>
<dbReference type="STRING" id="313628.LNTAR_09569"/>
<dbReference type="SUPFAM" id="SSF46626">
    <property type="entry name" value="Cytochrome c"/>
    <property type="match status" value="1"/>
</dbReference>
<feature type="domain" description="DUF1587" evidence="4">
    <location>
        <begin position="165"/>
        <end position="229"/>
    </location>
</feature>
<evidence type="ECO:0000259" key="5">
    <source>
        <dbReference type="Pfam" id="PF07627"/>
    </source>
</evidence>
<reference evidence="8 9" key="1">
    <citation type="journal article" date="2010" name="J. Bacteriol.">
        <title>Genome sequence of Lentisphaera araneosa HTCC2155T, the type species of the order Lentisphaerales in the phylum Lentisphaerae.</title>
        <authorList>
            <person name="Thrash J.C."/>
            <person name="Cho J.C."/>
            <person name="Vergin K.L."/>
            <person name="Morris R.M."/>
            <person name="Giovannoni S.J."/>
        </authorList>
    </citation>
    <scope>NUCLEOTIDE SEQUENCE [LARGE SCALE GENOMIC DNA]</scope>
    <source>
        <strain evidence="8 9">HTCC2155</strain>
    </source>
</reference>
<proteinExistence type="predicted"/>
<feature type="domain" description="DUF1592" evidence="6">
    <location>
        <begin position="565"/>
        <end position="688"/>
    </location>
</feature>
<evidence type="ECO:0000256" key="1">
    <source>
        <dbReference type="SAM" id="MobiDB-lite"/>
    </source>
</evidence>
<dbReference type="Pfam" id="PF07637">
    <property type="entry name" value="PSD5"/>
    <property type="match status" value="1"/>
</dbReference>
<dbReference type="GO" id="GO:0009055">
    <property type="term" value="F:electron transfer activity"/>
    <property type="evidence" value="ECO:0007669"/>
    <property type="project" value="InterPro"/>
</dbReference>
<sequence>MKPLNLLLLTFAVPICWLSADAKPRSNNLPSLSNAREAGRLKSNLLNTKDQKITVSNLEPTANLTEFNEGIAPLFKNKCHACHGPEKVKGRFRIDKLDPNLLKGQDIAKWLEVYEVLSHSEMPPEDEPDYHLNDGDRSKIIDWLGDEIAKASQVRRNDKGHSSFRRMARYEYNHALQDLLGLPYDFVDRLVTETVSEDGFKNSSEHLQMTAKQFQIYRDIGLQALKKATVTGAEPKPLYYRVPMADVIEPWLNKSKHPKFIDKETKKSKIEIFNKNDTDYKNISKQMHVVNHQTGDLIILHEKGNRNKPSLSFSPKPKTARGIDSPQPVSLVLKNGHEFQLNFSNSLPDEGTMRVSIRASRTTMNKNEYVSLRLLFGAHTSNNANFMEVISKEDMPVTALPDKPQMIHFEIPLSEIRRNPFRKNKEKFPSRSELMRLKVISNDDKVNNDQEALSVLIDHIEVSAPYYEQWPPKSHTALFIDSKNKNNEQVYSREILSKFIQRCWRRPANADEIDRYAALFDNYRPQFESFEETMLEVLATVLASPEFLYLSQTKETAVARSGGNINDLELANRLSFFLWSSLPDQTLLKLADQGKLKDPKVLNAQIKRLLADKRGERFSRNFVQQWLGLDGIQNVNLSKDLNDDLRQSMLMEPIAFFNEVLQSNRSIMDFIHSDYAMINEGLARHYKIPNVYGPHFRKVAITAQNNRGGVLTNAIISTMNANGKESNPLKRGIWMLEHILNDPPPPPPPNVPEVDLTDPEILKMTVKEQIENHRDNAACRSCHAKIDPWGIAFENYDALGAFRSQINKKPVDATSILFNKQELDGMIGLKRYLLADRQDQFAKAFVHKMLTYALGRSLSFSDSSDVESLSKELRNNGDRLGSLVSIIVNSKIFQSK</sequence>
<dbReference type="Pfam" id="PF07627">
    <property type="entry name" value="PSCyt3"/>
    <property type="match status" value="1"/>
</dbReference>
<keyword evidence="2" id="KW-0732">Signal</keyword>
<evidence type="ECO:0008006" key="10">
    <source>
        <dbReference type="Google" id="ProtNLM"/>
    </source>
</evidence>
<feature type="region of interest" description="Disordered" evidence="1">
    <location>
        <begin position="306"/>
        <end position="325"/>
    </location>
</feature>
<dbReference type="InterPro" id="IPR013036">
    <property type="entry name" value="DUF1587"/>
</dbReference>
<evidence type="ECO:0000313" key="9">
    <source>
        <dbReference type="Proteomes" id="UP000004947"/>
    </source>
</evidence>
<dbReference type="InterPro" id="IPR013042">
    <property type="entry name" value="DUF1592"/>
</dbReference>
<dbReference type="OrthoDB" id="175242at2"/>